<dbReference type="KEGG" id="nso:NIASO_14830"/>
<accession>W0F8X7</accession>
<reference evidence="1 2" key="1">
    <citation type="submission" date="2013-12" db="EMBL/GenBank/DDBJ databases">
        <authorList>
            <consortium name="DOE Joint Genome Institute"/>
            <person name="Eisen J."/>
            <person name="Huntemann M."/>
            <person name="Han J."/>
            <person name="Chen A."/>
            <person name="Kyrpides N."/>
            <person name="Mavromatis K."/>
            <person name="Markowitz V."/>
            <person name="Palaniappan K."/>
            <person name="Ivanova N."/>
            <person name="Schaumberg A."/>
            <person name="Pati A."/>
            <person name="Liolios K."/>
            <person name="Nordberg H.P."/>
            <person name="Cantor M.N."/>
            <person name="Hua S.X."/>
            <person name="Woyke T."/>
        </authorList>
    </citation>
    <scope>NUCLEOTIDE SEQUENCE [LARGE SCALE GENOMIC DNA]</scope>
    <source>
        <strain evidence="2">DSM 19437</strain>
    </source>
</reference>
<evidence type="ECO:0000313" key="1">
    <source>
        <dbReference type="EMBL" id="AHF17826.1"/>
    </source>
</evidence>
<evidence type="ECO:0000313" key="2">
    <source>
        <dbReference type="Proteomes" id="UP000003586"/>
    </source>
</evidence>
<dbReference type="Proteomes" id="UP000003586">
    <property type="component" value="Chromosome"/>
</dbReference>
<dbReference type="HOGENOM" id="CLU_3404536_0_0_10"/>
<dbReference type="AlphaFoldDB" id="W0F8X7"/>
<keyword evidence="2" id="KW-1185">Reference proteome</keyword>
<sequence length="30" mass="3549">MENPSFGLLKFYQHPFDGALKQKFNILFCD</sequence>
<organism evidence="1 2">
    <name type="scientific">Niabella soli DSM 19437</name>
    <dbReference type="NCBI Taxonomy" id="929713"/>
    <lineage>
        <taxon>Bacteria</taxon>
        <taxon>Pseudomonadati</taxon>
        <taxon>Bacteroidota</taxon>
        <taxon>Chitinophagia</taxon>
        <taxon>Chitinophagales</taxon>
        <taxon>Chitinophagaceae</taxon>
        <taxon>Niabella</taxon>
    </lineage>
</organism>
<protein>
    <submittedName>
        <fullName evidence="1">Uncharacterized protein</fullName>
    </submittedName>
</protein>
<proteinExistence type="predicted"/>
<name>W0F8X7_9BACT</name>
<gene>
    <name evidence="1" type="ORF">NIASO_14830</name>
</gene>
<dbReference type="EMBL" id="CP007035">
    <property type="protein sequence ID" value="AHF17826.1"/>
    <property type="molecule type" value="Genomic_DNA"/>
</dbReference>